<evidence type="ECO:0000256" key="1">
    <source>
        <dbReference type="SAM" id="MobiDB-lite"/>
    </source>
</evidence>
<proteinExistence type="predicted"/>
<accession>A0A4Q4TAL3</accession>
<dbReference type="Proteomes" id="UP000293360">
    <property type="component" value="Unassembled WGS sequence"/>
</dbReference>
<gene>
    <name evidence="2" type="ORF">DL764_005853</name>
</gene>
<keyword evidence="3" id="KW-1185">Reference proteome</keyword>
<dbReference type="OrthoDB" id="4762739at2759"/>
<feature type="region of interest" description="Disordered" evidence="1">
    <location>
        <begin position="51"/>
        <end position="149"/>
    </location>
</feature>
<organism evidence="2 3">
    <name type="scientific">Monosporascus ibericus</name>
    <dbReference type="NCBI Taxonomy" id="155417"/>
    <lineage>
        <taxon>Eukaryota</taxon>
        <taxon>Fungi</taxon>
        <taxon>Dikarya</taxon>
        <taxon>Ascomycota</taxon>
        <taxon>Pezizomycotina</taxon>
        <taxon>Sordariomycetes</taxon>
        <taxon>Xylariomycetidae</taxon>
        <taxon>Xylariales</taxon>
        <taxon>Xylariales incertae sedis</taxon>
        <taxon>Monosporascus</taxon>
    </lineage>
</organism>
<dbReference type="EMBL" id="QJNU01000321">
    <property type="protein sequence ID" value="RYP02287.1"/>
    <property type="molecule type" value="Genomic_DNA"/>
</dbReference>
<reference evidence="2 3" key="1">
    <citation type="submission" date="2018-06" db="EMBL/GenBank/DDBJ databases">
        <title>Complete Genomes of Monosporascus.</title>
        <authorList>
            <person name="Robinson A.J."/>
            <person name="Natvig D.O."/>
        </authorList>
    </citation>
    <scope>NUCLEOTIDE SEQUENCE [LARGE SCALE GENOMIC DNA]</scope>
    <source>
        <strain evidence="2 3">CBS 110550</strain>
    </source>
</reference>
<evidence type="ECO:0000313" key="2">
    <source>
        <dbReference type="EMBL" id="RYP02287.1"/>
    </source>
</evidence>
<evidence type="ECO:0000313" key="3">
    <source>
        <dbReference type="Proteomes" id="UP000293360"/>
    </source>
</evidence>
<comment type="caution">
    <text evidence="2">The sequence shown here is derived from an EMBL/GenBank/DDBJ whole genome shotgun (WGS) entry which is preliminary data.</text>
</comment>
<name>A0A4Q4TAL3_9PEZI</name>
<dbReference type="AlphaFoldDB" id="A0A4Q4TAL3"/>
<protein>
    <submittedName>
        <fullName evidence="2">Uncharacterized protein</fullName>
    </submittedName>
</protein>
<feature type="region of interest" description="Disordered" evidence="1">
    <location>
        <begin position="1"/>
        <end position="31"/>
    </location>
</feature>
<feature type="compositionally biased region" description="Basic residues" evidence="1">
    <location>
        <begin position="99"/>
        <end position="108"/>
    </location>
</feature>
<sequence>MAQNRTISEGEKWRPTPQFLPRLTIPTDTGMEPEAITLSSVTRFLTFCDKYGHAPPRTITPDDDEEPADYDLRERYRGLATDGDDMPTPESDLRDRRELKRKRRRARGGQRAARALDTAAGRRPPRPGGSPELPGAGAMSARRSAPPSR</sequence>